<dbReference type="OrthoDB" id="2361632at2759"/>
<organism evidence="2 3">
    <name type="scientific">Paraglomus brasilianum</name>
    <dbReference type="NCBI Taxonomy" id="144538"/>
    <lineage>
        <taxon>Eukaryota</taxon>
        <taxon>Fungi</taxon>
        <taxon>Fungi incertae sedis</taxon>
        <taxon>Mucoromycota</taxon>
        <taxon>Glomeromycotina</taxon>
        <taxon>Glomeromycetes</taxon>
        <taxon>Paraglomerales</taxon>
        <taxon>Paraglomeraceae</taxon>
        <taxon>Paraglomus</taxon>
    </lineage>
</organism>
<keyword evidence="3" id="KW-1185">Reference proteome</keyword>
<accession>A0A9N9BKN9</accession>
<protein>
    <submittedName>
        <fullName evidence="2">6687_t:CDS:1</fullName>
    </submittedName>
</protein>
<comment type="caution">
    <text evidence="2">The sequence shown here is derived from an EMBL/GenBank/DDBJ whole genome shotgun (WGS) entry which is preliminary data.</text>
</comment>
<evidence type="ECO:0000313" key="2">
    <source>
        <dbReference type="EMBL" id="CAG8569245.1"/>
    </source>
</evidence>
<dbReference type="Proteomes" id="UP000789739">
    <property type="component" value="Unassembled WGS sequence"/>
</dbReference>
<gene>
    <name evidence="2" type="ORF">PBRASI_LOCUS6009</name>
</gene>
<feature type="compositionally biased region" description="Basic and acidic residues" evidence="1">
    <location>
        <begin position="16"/>
        <end position="36"/>
    </location>
</feature>
<dbReference type="EMBL" id="CAJVPI010000755">
    <property type="protein sequence ID" value="CAG8569245.1"/>
    <property type="molecule type" value="Genomic_DNA"/>
</dbReference>
<evidence type="ECO:0000256" key="1">
    <source>
        <dbReference type="SAM" id="MobiDB-lite"/>
    </source>
</evidence>
<reference evidence="2" key="1">
    <citation type="submission" date="2021-06" db="EMBL/GenBank/DDBJ databases">
        <authorList>
            <person name="Kallberg Y."/>
            <person name="Tangrot J."/>
            <person name="Rosling A."/>
        </authorList>
    </citation>
    <scope>NUCLEOTIDE SEQUENCE</scope>
    <source>
        <strain evidence="2">BR232B</strain>
    </source>
</reference>
<dbReference type="AlphaFoldDB" id="A0A9N9BKN9"/>
<proteinExistence type="predicted"/>
<evidence type="ECO:0000313" key="3">
    <source>
        <dbReference type="Proteomes" id="UP000789739"/>
    </source>
</evidence>
<name>A0A9N9BKN9_9GLOM</name>
<feature type="region of interest" description="Disordered" evidence="1">
    <location>
        <begin position="1"/>
        <end position="41"/>
    </location>
</feature>
<sequence length="205" mass="23544">MGSTGNSRKYNKAQSKKVENVKKKRALETKSNENPRKRSCKQVPMVKISSFDTYQEKYFSSEYNGQELDPELFLEETDREYDFDNSEHPSNYNEWILKSGLAVINLLKVAAGITGHLMRPEVWGIVRCGLNVAKPNGVMKRNTLKYRRQSKDAALSTLQRQELNIIKLKELMQNDNDLKEIKQLSLIPAPPDAMTSFFVKILSQL</sequence>